<dbReference type="AlphaFoldDB" id="A0A2P8CY02"/>
<dbReference type="InterPro" id="IPR036654">
    <property type="entry name" value="DNA_pol_III_psi_sf"/>
</dbReference>
<accession>A0A2P8CY02</accession>
<keyword evidence="2" id="KW-1185">Reference proteome</keyword>
<dbReference type="GO" id="GO:0003887">
    <property type="term" value="F:DNA-directed DNA polymerase activity"/>
    <property type="evidence" value="ECO:0007669"/>
    <property type="project" value="InterPro"/>
</dbReference>
<dbReference type="RefSeq" id="WP_106524645.1">
    <property type="nucleotide sequence ID" value="NZ_PYGD01000010.1"/>
</dbReference>
<dbReference type="InterPro" id="IPR004615">
    <property type="entry name" value="DNA_pol_III_psi"/>
</dbReference>
<protein>
    <submittedName>
        <fullName evidence="1">DNA polymerase III psi subunit</fullName>
    </submittedName>
</protein>
<dbReference type="GO" id="GO:0006260">
    <property type="term" value="P:DNA replication"/>
    <property type="evidence" value="ECO:0007669"/>
    <property type="project" value="InterPro"/>
</dbReference>
<proteinExistence type="predicted"/>
<evidence type="ECO:0000313" key="2">
    <source>
        <dbReference type="Proteomes" id="UP000240572"/>
    </source>
</evidence>
<dbReference type="GO" id="GO:0008408">
    <property type="term" value="F:3'-5' exonuclease activity"/>
    <property type="evidence" value="ECO:0007669"/>
    <property type="project" value="InterPro"/>
</dbReference>
<comment type="caution">
    <text evidence="1">The sequence shown here is derived from an EMBL/GenBank/DDBJ whole genome shotgun (WGS) entry which is preliminary data.</text>
</comment>
<dbReference type="Gene3D" id="3.40.50.10220">
    <property type="entry name" value="DNA polymerase III, psi subunit"/>
    <property type="match status" value="1"/>
</dbReference>
<dbReference type="OrthoDB" id="668544at2"/>
<reference evidence="1 2" key="1">
    <citation type="submission" date="2018-03" db="EMBL/GenBank/DDBJ databases">
        <title>Genomic Encyclopedia of Type Strains, Phase III (KMG-III): the genomes of soil and plant-associated and newly described type strains.</title>
        <authorList>
            <person name="Whitman W."/>
        </authorList>
    </citation>
    <scope>NUCLEOTIDE SEQUENCE [LARGE SCALE GENOMIC DNA]</scope>
    <source>
        <strain evidence="1 2">CGMCC 1.12700</strain>
    </source>
</reference>
<sequence length="152" mass="17515">MSMLNLINERFLDILFSDRKIIVSKNDAQKNISEQLLTVSVLLFIPAYNNRDAEEVQLHKILKACALQPEQYAIITGDNTWLDFRELEQVKHVLLFGMSEEALGLGIHLPFNRVTGFDGRSWIKTYAISDVMQNQQVKNDLWQQALKPHFIG</sequence>
<dbReference type="EMBL" id="PYGD01000010">
    <property type="protein sequence ID" value="PSK89843.1"/>
    <property type="molecule type" value="Genomic_DNA"/>
</dbReference>
<gene>
    <name evidence="1" type="ORF">B0I18_110144</name>
</gene>
<dbReference type="Proteomes" id="UP000240572">
    <property type="component" value="Unassembled WGS sequence"/>
</dbReference>
<dbReference type="Pfam" id="PF03603">
    <property type="entry name" value="DNA_III_psi"/>
    <property type="match status" value="1"/>
</dbReference>
<evidence type="ECO:0000313" key="1">
    <source>
        <dbReference type="EMBL" id="PSK89843.1"/>
    </source>
</evidence>
<dbReference type="SUPFAM" id="SSF102220">
    <property type="entry name" value="DNA polymerase III psi subunit"/>
    <property type="match status" value="1"/>
</dbReference>
<name>A0A2P8CY02_9BACT</name>
<organism evidence="1 2">
    <name type="scientific">Taibaiella chishuiensis</name>
    <dbReference type="NCBI Taxonomy" id="1434707"/>
    <lineage>
        <taxon>Bacteria</taxon>
        <taxon>Pseudomonadati</taxon>
        <taxon>Bacteroidota</taxon>
        <taxon>Chitinophagia</taxon>
        <taxon>Chitinophagales</taxon>
        <taxon>Chitinophagaceae</taxon>
        <taxon>Taibaiella</taxon>
    </lineage>
</organism>